<name>A0A0G0YSH2_9BACT</name>
<dbReference type="AlphaFoldDB" id="A0A0G0YSH2"/>
<evidence type="ECO:0000256" key="3">
    <source>
        <dbReference type="ARBA" id="ARBA00022793"/>
    </source>
</evidence>
<evidence type="ECO:0000259" key="8">
    <source>
        <dbReference type="SMART" id="SM00934"/>
    </source>
</evidence>
<dbReference type="NCBIfam" id="TIGR02127">
    <property type="entry name" value="pyrF_sub2"/>
    <property type="match status" value="1"/>
</dbReference>
<dbReference type="InterPro" id="IPR011060">
    <property type="entry name" value="RibuloseP-bd_barrel"/>
</dbReference>
<evidence type="ECO:0000256" key="4">
    <source>
        <dbReference type="ARBA" id="ARBA00022975"/>
    </source>
</evidence>
<feature type="domain" description="Orotidine 5'-phosphate decarboxylase" evidence="8">
    <location>
        <begin position="17"/>
        <end position="256"/>
    </location>
</feature>
<dbReference type="InterPro" id="IPR011995">
    <property type="entry name" value="OMPdecase_type-2"/>
</dbReference>
<organism evidence="9 10">
    <name type="scientific">Candidatus Kuenenbacteria bacterium GW2011_GWA2_42_15</name>
    <dbReference type="NCBI Taxonomy" id="1618677"/>
    <lineage>
        <taxon>Bacteria</taxon>
        <taxon>Candidatus Kueneniibacteriota</taxon>
    </lineage>
</organism>
<dbReference type="EC" id="4.1.1.23" evidence="7"/>
<dbReference type="GO" id="GO:0006207">
    <property type="term" value="P:'de novo' pyrimidine nucleobase biosynthetic process"/>
    <property type="evidence" value="ECO:0007669"/>
    <property type="project" value="InterPro"/>
</dbReference>
<evidence type="ECO:0000256" key="1">
    <source>
        <dbReference type="ARBA" id="ARBA00004861"/>
    </source>
</evidence>
<comment type="caution">
    <text evidence="9">The sequence shown here is derived from an EMBL/GenBank/DDBJ whole genome shotgun (WGS) entry which is preliminary data.</text>
</comment>
<dbReference type="GO" id="GO:0044205">
    <property type="term" value="P:'de novo' UMP biosynthetic process"/>
    <property type="evidence" value="ECO:0007669"/>
    <property type="project" value="UniProtKB-UniPathway"/>
</dbReference>
<dbReference type="InterPro" id="IPR001754">
    <property type="entry name" value="OMPdeCOase_dom"/>
</dbReference>
<dbReference type="EMBL" id="LCCW01000063">
    <property type="protein sequence ID" value="KKS39575.1"/>
    <property type="molecule type" value="Genomic_DNA"/>
</dbReference>
<dbReference type="Gene3D" id="3.20.20.70">
    <property type="entry name" value="Aldolase class I"/>
    <property type="match status" value="1"/>
</dbReference>
<accession>A0A0G0YSH2</accession>
<dbReference type="InterPro" id="IPR013785">
    <property type="entry name" value="Aldolase_TIM"/>
</dbReference>
<dbReference type="SUPFAM" id="SSF51366">
    <property type="entry name" value="Ribulose-phoshate binding barrel"/>
    <property type="match status" value="1"/>
</dbReference>
<evidence type="ECO:0000313" key="10">
    <source>
        <dbReference type="Proteomes" id="UP000034516"/>
    </source>
</evidence>
<reference evidence="9 10" key="1">
    <citation type="journal article" date="2015" name="Nature">
        <title>rRNA introns, odd ribosomes, and small enigmatic genomes across a large radiation of phyla.</title>
        <authorList>
            <person name="Brown C.T."/>
            <person name="Hug L.A."/>
            <person name="Thomas B.C."/>
            <person name="Sharon I."/>
            <person name="Castelle C.J."/>
            <person name="Singh A."/>
            <person name="Wilkins M.J."/>
            <person name="Williams K.H."/>
            <person name="Banfield J.F."/>
        </authorList>
    </citation>
    <scope>NUCLEOTIDE SEQUENCE [LARGE SCALE GENOMIC DNA]</scope>
</reference>
<evidence type="ECO:0000256" key="6">
    <source>
        <dbReference type="ARBA" id="ARBA00049157"/>
    </source>
</evidence>
<dbReference type="CDD" id="cd04725">
    <property type="entry name" value="OMP_decarboxylase_like"/>
    <property type="match status" value="1"/>
</dbReference>
<protein>
    <recommendedName>
        <fullName evidence="7">Orotidine-5'-phosphate decarboxylase</fullName>
        <ecNumber evidence="7">4.1.1.23</ecNumber>
    </recommendedName>
</protein>
<proteinExistence type="inferred from homology"/>
<comment type="pathway">
    <text evidence="1">Pyrimidine metabolism; UMP biosynthesis via de novo pathway; UMP from orotate: step 2/2.</text>
</comment>
<comment type="catalytic activity">
    <reaction evidence="6">
        <text>orotidine 5'-phosphate + H(+) = UMP + CO2</text>
        <dbReference type="Rhea" id="RHEA:11596"/>
        <dbReference type="ChEBI" id="CHEBI:15378"/>
        <dbReference type="ChEBI" id="CHEBI:16526"/>
        <dbReference type="ChEBI" id="CHEBI:57538"/>
        <dbReference type="ChEBI" id="CHEBI:57865"/>
        <dbReference type="EC" id="4.1.1.23"/>
    </reaction>
</comment>
<evidence type="ECO:0000313" key="9">
    <source>
        <dbReference type="EMBL" id="KKS39575.1"/>
    </source>
</evidence>
<evidence type="ECO:0000256" key="2">
    <source>
        <dbReference type="ARBA" id="ARBA00008847"/>
    </source>
</evidence>
<dbReference type="Proteomes" id="UP000034516">
    <property type="component" value="Unassembled WGS sequence"/>
</dbReference>
<dbReference type="GO" id="GO:0004590">
    <property type="term" value="F:orotidine-5'-phosphate decarboxylase activity"/>
    <property type="evidence" value="ECO:0007669"/>
    <property type="project" value="UniProtKB-UniRule"/>
</dbReference>
<evidence type="ECO:0000256" key="7">
    <source>
        <dbReference type="NCBIfam" id="TIGR02127"/>
    </source>
</evidence>
<dbReference type="PATRIC" id="fig|1618677.3.peg.922"/>
<dbReference type="UniPathway" id="UPA00070">
    <property type="reaction ID" value="UER00120"/>
</dbReference>
<sequence length="277" mass="30181">MTFNERVRSVITQKNSLLCVGLDVEVNKLPKSAIVHNRQFEFAKRIIEETSPYATAYKVNTAFYEAEGHQGWETLESIFDVLQALPGVISIADCKRGDIGNTARMYAKAFFDKLGADAITANPLMGSDSVEPFLQNPKKGVFFLCLTSNPGSADLLQLSLGQPNLSVYFRLADMVESWNGGENCGLVVGATKPEIMGHIRRIHPDLPFLIPGTGAQGGDLEKSVLNGTDQFGTNALFNSSRAILYASDGEDYAEAAARVARETRDALNAAREKKVKS</sequence>
<dbReference type="PANTHER" id="PTHR43375:SF1">
    <property type="entry name" value="OROTIDINE 5'-PHOSPHATE DECARBOXYLASE"/>
    <property type="match status" value="1"/>
</dbReference>
<dbReference type="PANTHER" id="PTHR43375">
    <property type="entry name" value="OROTIDINE 5'-PHOSPHATE DECARBOXYLASE"/>
    <property type="match status" value="1"/>
</dbReference>
<keyword evidence="3" id="KW-0210">Decarboxylase</keyword>
<keyword evidence="4" id="KW-0665">Pyrimidine biosynthesis</keyword>
<dbReference type="Pfam" id="PF00215">
    <property type="entry name" value="OMPdecase"/>
    <property type="match status" value="1"/>
</dbReference>
<keyword evidence="5" id="KW-0456">Lyase</keyword>
<dbReference type="SMART" id="SM00934">
    <property type="entry name" value="OMPdecase"/>
    <property type="match status" value="1"/>
</dbReference>
<evidence type="ECO:0000256" key="5">
    <source>
        <dbReference type="ARBA" id="ARBA00023239"/>
    </source>
</evidence>
<comment type="similarity">
    <text evidence="2">Belongs to the OMP decarboxylase family. Type 2 subfamily.</text>
</comment>
<gene>
    <name evidence="9" type="ORF">UV02_C0063G0002</name>
</gene>